<proteinExistence type="inferred from homology"/>
<name>A0A1H3T4P7_9ACTN</name>
<dbReference type="EMBL" id="FNQB01000003">
    <property type="protein sequence ID" value="SDZ44329.1"/>
    <property type="molecule type" value="Genomic_DNA"/>
</dbReference>
<organism evidence="4 5">
    <name type="scientific">Asanoa ishikariensis</name>
    <dbReference type="NCBI Taxonomy" id="137265"/>
    <lineage>
        <taxon>Bacteria</taxon>
        <taxon>Bacillati</taxon>
        <taxon>Actinomycetota</taxon>
        <taxon>Actinomycetes</taxon>
        <taxon>Micromonosporales</taxon>
        <taxon>Micromonosporaceae</taxon>
        <taxon>Asanoa</taxon>
    </lineage>
</organism>
<evidence type="ECO:0000256" key="1">
    <source>
        <dbReference type="ARBA" id="ARBA00009129"/>
    </source>
</evidence>
<dbReference type="SUPFAM" id="SSF69047">
    <property type="entry name" value="Hypothetical protein YjbJ"/>
    <property type="match status" value="1"/>
</dbReference>
<dbReference type="STRING" id="137265.SAMN05421684_5095"/>
<dbReference type="OrthoDB" id="2143260at2"/>
<dbReference type="InterPro" id="IPR036629">
    <property type="entry name" value="YjbJ_sf"/>
</dbReference>
<feature type="domain" description="CsbD-like" evidence="3">
    <location>
        <begin position="5"/>
        <end position="57"/>
    </location>
</feature>
<dbReference type="Proteomes" id="UP000199632">
    <property type="component" value="Unassembled WGS sequence"/>
</dbReference>
<comment type="similarity">
    <text evidence="1">Belongs to the UPF0337 (CsbD) family.</text>
</comment>
<reference evidence="5" key="1">
    <citation type="submission" date="2016-10" db="EMBL/GenBank/DDBJ databases">
        <authorList>
            <person name="Varghese N."/>
            <person name="Submissions S."/>
        </authorList>
    </citation>
    <scope>NUCLEOTIDE SEQUENCE [LARGE SCALE GENOMIC DNA]</scope>
    <source>
        <strain evidence="5">DSM 44718</strain>
    </source>
</reference>
<keyword evidence="5" id="KW-1185">Reference proteome</keyword>
<evidence type="ECO:0000313" key="5">
    <source>
        <dbReference type="Proteomes" id="UP000199632"/>
    </source>
</evidence>
<evidence type="ECO:0000259" key="3">
    <source>
        <dbReference type="Pfam" id="PF05532"/>
    </source>
</evidence>
<dbReference type="InterPro" id="IPR008462">
    <property type="entry name" value="CsbD"/>
</dbReference>
<dbReference type="Pfam" id="PF05532">
    <property type="entry name" value="CsbD"/>
    <property type="match status" value="1"/>
</dbReference>
<evidence type="ECO:0000256" key="2">
    <source>
        <dbReference type="SAM" id="MobiDB-lite"/>
    </source>
</evidence>
<protein>
    <submittedName>
        <fullName evidence="4">CsbD-like</fullName>
    </submittedName>
</protein>
<sequence>MGLDDKAKNKAQEAGGEVKEHVGKATDDKDLENEGRGDKASADVKQAGEKIKDAFKR</sequence>
<dbReference type="Gene3D" id="1.10.1470.10">
    <property type="entry name" value="YjbJ"/>
    <property type="match status" value="1"/>
</dbReference>
<feature type="region of interest" description="Disordered" evidence="2">
    <location>
        <begin position="1"/>
        <end position="57"/>
    </location>
</feature>
<accession>A0A1H3T4P7</accession>
<evidence type="ECO:0000313" key="4">
    <source>
        <dbReference type="EMBL" id="SDZ44329.1"/>
    </source>
</evidence>
<dbReference type="RefSeq" id="WP_090798239.1">
    <property type="nucleotide sequence ID" value="NZ_BOND01000004.1"/>
</dbReference>
<dbReference type="AlphaFoldDB" id="A0A1H3T4P7"/>
<gene>
    <name evidence="4" type="ORF">SAMN05421684_5095</name>
</gene>